<accession>A0ABU6XHX3</accession>
<dbReference type="EMBL" id="JASCZI010211732">
    <property type="protein sequence ID" value="MED6196268.1"/>
    <property type="molecule type" value="Genomic_DNA"/>
</dbReference>
<proteinExistence type="predicted"/>
<evidence type="ECO:0000313" key="2">
    <source>
        <dbReference type="Proteomes" id="UP001341840"/>
    </source>
</evidence>
<evidence type="ECO:0000313" key="1">
    <source>
        <dbReference type="EMBL" id="MED6196268.1"/>
    </source>
</evidence>
<dbReference type="Proteomes" id="UP001341840">
    <property type="component" value="Unassembled WGS sequence"/>
</dbReference>
<gene>
    <name evidence="1" type="ORF">PIB30_045917</name>
</gene>
<reference evidence="1 2" key="1">
    <citation type="journal article" date="2023" name="Plants (Basel)">
        <title>Bridging the Gap: Combining Genomics and Transcriptomics Approaches to Understand Stylosanthes scabra, an Orphan Legume from the Brazilian Caatinga.</title>
        <authorList>
            <person name="Ferreira-Neto J.R.C."/>
            <person name="da Silva M.D."/>
            <person name="Binneck E."/>
            <person name="de Melo N.F."/>
            <person name="da Silva R.H."/>
            <person name="de Melo A.L.T.M."/>
            <person name="Pandolfi V."/>
            <person name="Bustamante F.O."/>
            <person name="Brasileiro-Vidal A.C."/>
            <person name="Benko-Iseppon A.M."/>
        </authorList>
    </citation>
    <scope>NUCLEOTIDE SEQUENCE [LARGE SCALE GENOMIC DNA]</scope>
    <source>
        <tissue evidence="1">Leaves</tissue>
    </source>
</reference>
<name>A0ABU6XHX3_9FABA</name>
<sequence>MPAILHAMDMDADKDYLQYLEKLCRHPEYSLVHSSQAFAQNLSNDARSPSSNARSQPSFDLSGIWPLMRPRDRLLGIEKGIGKAKEGIRSKRFIRGSQEVRNRAPCGRTVPSCDLTCPWERFGMNSADRAVAQVQSQSCIFVDRAITQYRLAESKLRLKLEFHVSGPGPSLF</sequence>
<protein>
    <submittedName>
        <fullName evidence="1">Uncharacterized protein</fullName>
    </submittedName>
</protein>
<keyword evidence="2" id="KW-1185">Reference proteome</keyword>
<comment type="caution">
    <text evidence="1">The sequence shown here is derived from an EMBL/GenBank/DDBJ whole genome shotgun (WGS) entry which is preliminary data.</text>
</comment>
<organism evidence="1 2">
    <name type="scientific">Stylosanthes scabra</name>
    <dbReference type="NCBI Taxonomy" id="79078"/>
    <lineage>
        <taxon>Eukaryota</taxon>
        <taxon>Viridiplantae</taxon>
        <taxon>Streptophyta</taxon>
        <taxon>Embryophyta</taxon>
        <taxon>Tracheophyta</taxon>
        <taxon>Spermatophyta</taxon>
        <taxon>Magnoliopsida</taxon>
        <taxon>eudicotyledons</taxon>
        <taxon>Gunneridae</taxon>
        <taxon>Pentapetalae</taxon>
        <taxon>rosids</taxon>
        <taxon>fabids</taxon>
        <taxon>Fabales</taxon>
        <taxon>Fabaceae</taxon>
        <taxon>Papilionoideae</taxon>
        <taxon>50 kb inversion clade</taxon>
        <taxon>dalbergioids sensu lato</taxon>
        <taxon>Dalbergieae</taxon>
        <taxon>Pterocarpus clade</taxon>
        <taxon>Stylosanthes</taxon>
    </lineage>
</organism>